<gene>
    <name evidence="2" type="ORF">SAMN02745136_00202</name>
</gene>
<evidence type="ECO:0000313" key="2">
    <source>
        <dbReference type="EMBL" id="SHJ50084.1"/>
    </source>
</evidence>
<dbReference type="STRING" id="1121322.SAMN02745136_00202"/>
<protein>
    <submittedName>
        <fullName evidence="2">Uncharacterized protein</fullName>
    </submittedName>
</protein>
<dbReference type="AlphaFoldDB" id="A0A1M6JTL8"/>
<reference evidence="2 3" key="1">
    <citation type="submission" date="2016-11" db="EMBL/GenBank/DDBJ databases">
        <authorList>
            <person name="Jaros S."/>
            <person name="Januszkiewicz K."/>
            <person name="Wedrychowicz H."/>
        </authorList>
    </citation>
    <scope>NUCLEOTIDE SEQUENCE [LARGE SCALE GENOMIC DNA]</scope>
    <source>
        <strain evidence="2 3">DSM 15929</strain>
    </source>
</reference>
<evidence type="ECO:0000256" key="1">
    <source>
        <dbReference type="SAM" id="Phobius"/>
    </source>
</evidence>
<dbReference type="EMBL" id="FRAC01000006">
    <property type="protein sequence ID" value="SHJ50084.1"/>
    <property type="molecule type" value="Genomic_DNA"/>
</dbReference>
<feature type="transmembrane region" description="Helical" evidence="1">
    <location>
        <begin position="12"/>
        <end position="33"/>
    </location>
</feature>
<keyword evidence="1" id="KW-1133">Transmembrane helix</keyword>
<sequence length="92" mass="10928">MKKQCKVKCKYHIIKIGFLYAVLSLLFSIWEIYYIFVGGEKVSRMLIPFIGLILCFVSGIILMLKDRRKYSENSVRPYEESGQRMTVKEYYI</sequence>
<keyword evidence="3" id="KW-1185">Reference proteome</keyword>
<evidence type="ECO:0000313" key="3">
    <source>
        <dbReference type="Proteomes" id="UP000184386"/>
    </source>
</evidence>
<dbReference type="OrthoDB" id="9857766at2"/>
<proteinExistence type="predicted"/>
<name>A0A1M6JTL8_9FIRM</name>
<dbReference type="RefSeq" id="WP_073271998.1">
    <property type="nucleotide sequence ID" value="NZ_FRAC01000006.1"/>
</dbReference>
<feature type="transmembrane region" description="Helical" evidence="1">
    <location>
        <begin position="45"/>
        <end position="64"/>
    </location>
</feature>
<accession>A0A1M6JTL8</accession>
<keyword evidence="1" id="KW-0472">Membrane</keyword>
<organism evidence="2 3">
    <name type="scientific">Anaerocolumna jejuensis DSM 15929</name>
    <dbReference type="NCBI Taxonomy" id="1121322"/>
    <lineage>
        <taxon>Bacteria</taxon>
        <taxon>Bacillati</taxon>
        <taxon>Bacillota</taxon>
        <taxon>Clostridia</taxon>
        <taxon>Lachnospirales</taxon>
        <taxon>Lachnospiraceae</taxon>
        <taxon>Anaerocolumna</taxon>
    </lineage>
</organism>
<dbReference type="Proteomes" id="UP000184386">
    <property type="component" value="Unassembled WGS sequence"/>
</dbReference>
<keyword evidence="1" id="KW-0812">Transmembrane</keyword>